<evidence type="ECO:0000256" key="1">
    <source>
        <dbReference type="ARBA" id="ARBA00004651"/>
    </source>
</evidence>
<feature type="transmembrane region" description="Helical" evidence="9">
    <location>
        <begin position="20"/>
        <end position="40"/>
    </location>
</feature>
<dbReference type="NCBIfam" id="TIGR00835">
    <property type="entry name" value="agcS"/>
    <property type="match status" value="1"/>
</dbReference>
<evidence type="ECO:0000256" key="2">
    <source>
        <dbReference type="ARBA" id="ARBA00009261"/>
    </source>
</evidence>
<comment type="caution">
    <text evidence="10">The sequence shown here is derived from an EMBL/GenBank/DDBJ whole genome shotgun (WGS) entry which is preliminary data.</text>
</comment>
<reference evidence="10 11" key="1">
    <citation type="submission" date="2011-12" db="EMBL/GenBank/DDBJ databases">
        <title>The Genome Sequence of Fusobacterium nucleatum subsp. animalis OT 420.</title>
        <authorList>
            <consortium name="The Broad Institute Genome Sequencing Platform"/>
            <person name="Earl A."/>
            <person name="Ward D."/>
            <person name="Feldgarden M."/>
            <person name="Gevers D."/>
            <person name="Izard J."/>
            <person name="Blanton J.M."/>
            <person name="Mathney J."/>
            <person name="Tanner A.C."/>
            <person name="Dewhirst F.E."/>
            <person name="Young S.K."/>
            <person name="Zeng Q."/>
            <person name="Gargeya S."/>
            <person name="Fitzgerald M."/>
            <person name="Haas B."/>
            <person name="Abouelleil A."/>
            <person name="Alvarado L."/>
            <person name="Arachchi H.M."/>
            <person name="Berlin A."/>
            <person name="Chapman S.B."/>
            <person name="Gearin G."/>
            <person name="Goldberg J."/>
            <person name="Griggs A."/>
            <person name="Gujja S."/>
            <person name="Hansen M."/>
            <person name="Heiman D."/>
            <person name="Howarth C."/>
            <person name="Larimer J."/>
            <person name="Lui A."/>
            <person name="MacDonald P.J.P."/>
            <person name="McCowen C."/>
            <person name="Montmayeur A."/>
            <person name="Murphy C."/>
            <person name="Neiman D."/>
            <person name="Pearson M."/>
            <person name="Priest M."/>
            <person name="Roberts A."/>
            <person name="Saif S."/>
            <person name="Shea T."/>
            <person name="Sisk P."/>
            <person name="Stolte C."/>
            <person name="Sykes S."/>
            <person name="Wortman J."/>
            <person name="Nusbaum C."/>
            <person name="Birren B."/>
        </authorList>
    </citation>
    <scope>NUCLEOTIDE SEQUENCE [LARGE SCALE GENOMIC DNA]</scope>
    <source>
        <strain evidence="11">F0419</strain>
    </source>
</reference>
<comment type="similarity">
    <text evidence="2 9">Belongs to the alanine or glycine:cation symporter (AGCS) (TC 2.A.25) family.</text>
</comment>
<dbReference type="PRINTS" id="PR00175">
    <property type="entry name" value="NAALASMPORT"/>
</dbReference>
<evidence type="ECO:0000256" key="9">
    <source>
        <dbReference type="RuleBase" id="RU363064"/>
    </source>
</evidence>
<feature type="transmembrane region" description="Helical" evidence="9">
    <location>
        <begin position="224"/>
        <end position="247"/>
    </location>
</feature>
<evidence type="ECO:0000256" key="7">
    <source>
        <dbReference type="ARBA" id="ARBA00022989"/>
    </source>
</evidence>
<keyword evidence="3 9" id="KW-0813">Transport</keyword>
<evidence type="ECO:0000313" key="10">
    <source>
        <dbReference type="EMBL" id="EHO76053.1"/>
    </source>
</evidence>
<feature type="transmembrane region" description="Helical" evidence="9">
    <location>
        <begin position="399"/>
        <end position="421"/>
    </location>
</feature>
<name>H1HHX6_9FUSO</name>
<dbReference type="RefSeq" id="WP_005910905.1">
    <property type="nucleotide sequence ID" value="NZ_AKCE01000001.1"/>
</dbReference>
<dbReference type="FunFam" id="1.20.1740.10:FF:000004">
    <property type="entry name" value="Sodium:alanine symporter family protein"/>
    <property type="match status" value="1"/>
</dbReference>
<keyword evidence="7 9" id="KW-1133">Transmembrane helix</keyword>
<evidence type="ECO:0000256" key="5">
    <source>
        <dbReference type="ARBA" id="ARBA00022692"/>
    </source>
</evidence>
<feature type="transmembrane region" description="Helical" evidence="9">
    <location>
        <begin position="198"/>
        <end position="217"/>
    </location>
</feature>
<dbReference type="Proteomes" id="UP000004565">
    <property type="component" value="Unassembled WGS sequence"/>
</dbReference>
<keyword evidence="8 9" id="KW-0472">Membrane</keyword>
<dbReference type="GO" id="GO:0005886">
    <property type="term" value="C:plasma membrane"/>
    <property type="evidence" value="ECO:0007669"/>
    <property type="project" value="UniProtKB-SubCell"/>
</dbReference>
<dbReference type="PANTHER" id="PTHR30330:SF1">
    <property type="entry name" value="AMINO-ACID CARRIER PROTEIN ALST"/>
    <property type="match status" value="1"/>
</dbReference>
<dbReference type="PATRIC" id="fig|999414.3.peg.2072"/>
<evidence type="ECO:0000256" key="3">
    <source>
        <dbReference type="ARBA" id="ARBA00022448"/>
    </source>
</evidence>
<dbReference type="EMBL" id="AGEH01000027">
    <property type="protein sequence ID" value="EHO76053.1"/>
    <property type="molecule type" value="Genomic_DNA"/>
</dbReference>
<feature type="transmembrane region" description="Helical" evidence="9">
    <location>
        <begin position="311"/>
        <end position="335"/>
    </location>
</feature>
<gene>
    <name evidence="10" type="ORF">HMPREF9942_02077</name>
</gene>
<feature type="transmembrane region" description="Helical" evidence="9">
    <location>
        <begin position="427"/>
        <end position="448"/>
    </location>
</feature>
<sequence>MDFFNYIIGQINTIIGQINTFLWSYVLIVLLLLSGLFYTLRTGFAQGRLLGDMVALITGKLSSLRDGEKKIAGQVTGFQAFCIAVASHVGTGNLAGVAIAVSIGGPGALFWMWIIALLGAATSMIENTLAQTYKVKDGKGGFRGGPSYYMEKALGQKTLGYIFSVIVILTFAFIFNTVQANTIAKAFETSFASFGMNSYIAAIILAALTALVIFGGLHRIANVVSLMVPIMAIAYVVVAIIVLALNITHIPRLFLSIIEAAFGVKQAVGGAIGVAMLQGIKRGLYSNEAGMGSAPNAAATSNVSHPVKQGLLQAFGVFVDTILICSATGFIVLLYPEYNAGTDTGIQLTQFALSYSVGAWGAHFITLCIFLFAFSSLIGNYYYGEANLEFLTKSKSSMFIFRILTVVFVFLGSIASLGLVWDMADVFMGIMALMNIIVIAILSPKAVAIIKDYIKQRKEGKNPVFRAKDIPGLENTECWDD</sequence>
<comment type="subcellular location">
    <subcellularLocation>
        <location evidence="1 9">Cell membrane</location>
        <topology evidence="1 9">Multi-pass membrane protein</topology>
    </subcellularLocation>
</comment>
<evidence type="ECO:0000256" key="4">
    <source>
        <dbReference type="ARBA" id="ARBA00022475"/>
    </source>
</evidence>
<dbReference type="InterPro" id="IPR001463">
    <property type="entry name" value="Na/Ala_symport"/>
</dbReference>
<keyword evidence="4 9" id="KW-1003">Cell membrane</keyword>
<dbReference type="Gene3D" id="1.20.1740.10">
    <property type="entry name" value="Amino acid/polyamine transporter I"/>
    <property type="match status" value="1"/>
</dbReference>
<keyword evidence="6 9" id="KW-0769">Symport</keyword>
<proteinExistence type="inferred from homology"/>
<evidence type="ECO:0000256" key="8">
    <source>
        <dbReference type="ARBA" id="ARBA00023136"/>
    </source>
</evidence>
<dbReference type="AlphaFoldDB" id="H1HHX6"/>
<dbReference type="PANTHER" id="PTHR30330">
    <property type="entry name" value="AGSS FAMILY TRANSPORTER, SODIUM-ALANINE"/>
    <property type="match status" value="1"/>
</dbReference>
<evidence type="ECO:0000313" key="11">
    <source>
        <dbReference type="Proteomes" id="UP000004565"/>
    </source>
</evidence>
<keyword evidence="5 9" id="KW-0812">Transmembrane</keyword>
<protein>
    <submittedName>
        <fullName evidence="10">Amino acid carrier protein</fullName>
    </submittedName>
</protein>
<dbReference type="HOGENOM" id="CLU_024867_0_1_0"/>
<evidence type="ECO:0000256" key="6">
    <source>
        <dbReference type="ARBA" id="ARBA00022847"/>
    </source>
</evidence>
<feature type="transmembrane region" description="Helical" evidence="9">
    <location>
        <begin position="253"/>
        <end position="277"/>
    </location>
</feature>
<feature type="transmembrane region" description="Helical" evidence="9">
    <location>
        <begin position="355"/>
        <end position="378"/>
    </location>
</feature>
<dbReference type="PROSITE" id="PS00873">
    <property type="entry name" value="NA_ALANINE_SYMP"/>
    <property type="match status" value="1"/>
</dbReference>
<feature type="transmembrane region" description="Helical" evidence="9">
    <location>
        <begin position="159"/>
        <end position="178"/>
    </location>
</feature>
<organism evidence="10 11">
    <name type="scientific">Fusobacterium animalis F0419</name>
    <dbReference type="NCBI Taxonomy" id="999414"/>
    <lineage>
        <taxon>Bacteria</taxon>
        <taxon>Fusobacteriati</taxon>
        <taxon>Fusobacteriota</taxon>
        <taxon>Fusobacteriia</taxon>
        <taxon>Fusobacteriales</taxon>
        <taxon>Fusobacteriaceae</taxon>
        <taxon>Fusobacterium</taxon>
    </lineage>
</organism>
<accession>H1HHX6</accession>
<dbReference type="Pfam" id="PF01235">
    <property type="entry name" value="Na_Ala_symp"/>
    <property type="match status" value="1"/>
</dbReference>
<dbReference type="GO" id="GO:0005283">
    <property type="term" value="F:amino acid:sodium symporter activity"/>
    <property type="evidence" value="ECO:0007669"/>
    <property type="project" value="InterPro"/>
</dbReference>